<keyword evidence="4" id="KW-0378">Hydrolase</keyword>
<dbReference type="EC" id="3.4.16.4" evidence="4"/>
<evidence type="ECO:0000313" key="4">
    <source>
        <dbReference type="EMBL" id="MBP1968496.1"/>
    </source>
</evidence>
<dbReference type="InterPro" id="IPR036365">
    <property type="entry name" value="PGBD-like_sf"/>
</dbReference>
<organism evidence="4 5">
    <name type="scientific">Virgibacillus natechei</name>
    <dbReference type="NCBI Taxonomy" id="1216297"/>
    <lineage>
        <taxon>Bacteria</taxon>
        <taxon>Bacillati</taxon>
        <taxon>Bacillota</taxon>
        <taxon>Bacilli</taxon>
        <taxon>Bacillales</taxon>
        <taxon>Bacillaceae</taxon>
        <taxon>Virgibacillus</taxon>
    </lineage>
</organism>
<dbReference type="SUPFAM" id="SSF47090">
    <property type="entry name" value="PGBD-like"/>
    <property type="match status" value="1"/>
</dbReference>
<dbReference type="PANTHER" id="PTHR34385:SF1">
    <property type="entry name" value="PEPTIDOGLYCAN L-ALANYL-D-GLUTAMATE ENDOPEPTIDASE CWLK"/>
    <property type="match status" value="1"/>
</dbReference>
<feature type="signal peptide" evidence="1">
    <location>
        <begin position="1"/>
        <end position="21"/>
    </location>
</feature>
<protein>
    <submittedName>
        <fullName evidence="4">D-alanyl-D-alanine carboxypeptidase</fullName>
        <ecNumber evidence="4">3.4.16.4</ecNumber>
    </submittedName>
</protein>
<dbReference type="InterPro" id="IPR052179">
    <property type="entry name" value="DD-CPase-like"/>
</dbReference>
<dbReference type="EMBL" id="JAGGKX010000002">
    <property type="protein sequence ID" value="MBP1968496.1"/>
    <property type="molecule type" value="Genomic_DNA"/>
</dbReference>
<dbReference type="Pfam" id="PF01471">
    <property type="entry name" value="PG_binding_1"/>
    <property type="match status" value="1"/>
</dbReference>
<comment type="caution">
    <text evidence="4">The sequence shown here is derived from an EMBL/GenBank/DDBJ whole genome shotgun (WGS) entry which is preliminary data.</text>
</comment>
<dbReference type="PROSITE" id="PS51257">
    <property type="entry name" value="PROKAR_LIPOPROTEIN"/>
    <property type="match status" value="1"/>
</dbReference>
<dbReference type="Pfam" id="PF02557">
    <property type="entry name" value="VanY"/>
    <property type="match status" value="1"/>
</dbReference>
<evidence type="ECO:0000313" key="5">
    <source>
        <dbReference type="Proteomes" id="UP001519345"/>
    </source>
</evidence>
<dbReference type="InterPro" id="IPR009045">
    <property type="entry name" value="Zn_M74/Hedgehog-like"/>
</dbReference>
<evidence type="ECO:0000256" key="1">
    <source>
        <dbReference type="SAM" id="SignalP"/>
    </source>
</evidence>
<dbReference type="Proteomes" id="UP001519345">
    <property type="component" value="Unassembled WGS sequence"/>
</dbReference>
<sequence>MLKKYASYVIGLLMLLLLVTACSTDETTNDPSQENDNNETKTADAAEELKLPETDLQKMDEGTAVQALQEVLNEIGYSITSNGNFDDTTTWAVTDFQLQQEDLLALGVYNAETKEALEELLSTGDTVEAEAGLPLDAEEASTSHEDTHVLANPYDQLALVNKQYALPSDYTPDDLVVPDVPFPFDEDLPQKQLRAVAADALEELFQAADEAGLDLVAQSGYRSYDRQDTIFASNVEAHGEEAANNFSAQPGESEHQTGLTMDVTTPHINNELTIEFGETAEGKWVEEHAAEYGFIIRYPEGKEEITEYQFEPWHIRYVGEKTAQEITAQAITLEEYYGVE</sequence>
<evidence type="ECO:0000259" key="3">
    <source>
        <dbReference type="Pfam" id="PF02557"/>
    </source>
</evidence>
<dbReference type="SUPFAM" id="SSF55166">
    <property type="entry name" value="Hedgehog/DD-peptidase"/>
    <property type="match status" value="1"/>
</dbReference>
<reference evidence="4 5" key="1">
    <citation type="submission" date="2021-03" db="EMBL/GenBank/DDBJ databases">
        <title>Genomic Encyclopedia of Type Strains, Phase IV (KMG-IV): sequencing the most valuable type-strain genomes for metagenomic binning, comparative biology and taxonomic classification.</title>
        <authorList>
            <person name="Goeker M."/>
        </authorList>
    </citation>
    <scope>NUCLEOTIDE SEQUENCE [LARGE SCALE GENOMIC DNA]</scope>
    <source>
        <strain evidence="4 5">DSM 25609</strain>
    </source>
</reference>
<keyword evidence="4" id="KW-0645">Protease</keyword>
<gene>
    <name evidence="4" type="ORF">J2Z83_000588</name>
</gene>
<dbReference type="GO" id="GO:0009002">
    <property type="term" value="F:serine-type D-Ala-D-Ala carboxypeptidase activity"/>
    <property type="evidence" value="ECO:0007669"/>
    <property type="project" value="UniProtKB-EC"/>
</dbReference>
<dbReference type="PANTHER" id="PTHR34385">
    <property type="entry name" value="D-ALANYL-D-ALANINE CARBOXYPEPTIDASE"/>
    <property type="match status" value="1"/>
</dbReference>
<dbReference type="InterPro" id="IPR058193">
    <property type="entry name" value="VanY/YodJ_core_dom"/>
</dbReference>
<proteinExistence type="predicted"/>
<evidence type="ECO:0000259" key="2">
    <source>
        <dbReference type="Pfam" id="PF01471"/>
    </source>
</evidence>
<accession>A0ABS4IDT3</accession>
<name>A0ABS4IDT3_9BACI</name>
<dbReference type="InterPro" id="IPR002477">
    <property type="entry name" value="Peptidoglycan-bd-like"/>
</dbReference>
<dbReference type="InterPro" id="IPR036366">
    <property type="entry name" value="PGBDSf"/>
</dbReference>
<dbReference type="Gene3D" id="3.30.1380.10">
    <property type="match status" value="1"/>
</dbReference>
<dbReference type="InterPro" id="IPR003709">
    <property type="entry name" value="VanY-like_core_dom"/>
</dbReference>
<dbReference type="CDD" id="cd14852">
    <property type="entry name" value="LD-carboxypeptidase"/>
    <property type="match status" value="1"/>
</dbReference>
<dbReference type="RefSeq" id="WP_209461717.1">
    <property type="nucleotide sequence ID" value="NZ_CP110224.1"/>
</dbReference>
<feature type="domain" description="D-alanyl-D-alanine carboxypeptidase-like core" evidence="3">
    <location>
        <begin position="191"/>
        <end position="319"/>
    </location>
</feature>
<keyword evidence="4" id="KW-0121">Carboxypeptidase</keyword>
<feature type="chain" id="PRO_5047172525" evidence="1">
    <location>
        <begin position="22"/>
        <end position="340"/>
    </location>
</feature>
<feature type="domain" description="Peptidoglycan binding-like" evidence="2">
    <location>
        <begin position="62"/>
        <end position="117"/>
    </location>
</feature>
<dbReference type="Gene3D" id="1.10.101.10">
    <property type="entry name" value="PGBD-like superfamily/PGBD"/>
    <property type="match status" value="1"/>
</dbReference>
<keyword evidence="5" id="KW-1185">Reference proteome</keyword>
<keyword evidence="1" id="KW-0732">Signal</keyword>